<dbReference type="Proteomes" id="UP000694419">
    <property type="component" value="Unplaced"/>
</dbReference>
<evidence type="ECO:0000256" key="2">
    <source>
        <dbReference type="ARBA" id="ARBA00004202"/>
    </source>
</evidence>
<dbReference type="GO" id="GO:0000049">
    <property type="term" value="F:tRNA binding"/>
    <property type="evidence" value="ECO:0007669"/>
    <property type="project" value="TreeGrafter"/>
</dbReference>
<dbReference type="Gene3D" id="3.90.870.10">
    <property type="entry name" value="DHBP synthase"/>
    <property type="match status" value="1"/>
</dbReference>
<dbReference type="InterPro" id="IPR006070">
    <property type="entry name" value="Sua5-like_dom"/>
</dbReference>
<reference evidence="18" key="1">
    <citation type="submission" date="2025-08" db="UniProtKB">
        <authorList>
            <consortium name="Ensembl"/>
        </authorList>
    </citation>
    <scope>IDENTIFICATION</scope>
</reference>
<dbReference type="InterPro" id="IPR050156">
    <property type="entry name" value="TC-AMP_synthase_SUA5"/>
</dbReference>
<dbReference type="GO" id="GO:0006450">
    <property type="term" value="P:regulation of translational fidelity"/>
    <property type="evidence" value="ECO:0007669"/>
    <property type="project" value="TreeGrafter"/>
</dbReference>
<dbReference type="GO" id="GO:0061710">
    <property type="term" value="F:L-threonylcarbamoyladenylate synthase"/>
    <property type="evidence" value="ECO:0007669"/>
    <property type="project" value="UniProtKB-EC"/>
</dbReference>
<organism evidence="18 19">
    <name type="scientific">Calidris pygmaea</name>
    <name type="common">Spoon-billed sandpiper</name>
    <dbReference type="NCBI Taxonomy" id="425635"/>
    <lineage>
        <taxon>Eukaryota</taxon>
        <taxon>Metazoa</taxon>
        <taxon>Chordata</taxon>
        <taxon>Craniata</taxon>
        <taxon>Vertebrata</taxon>
        <taxon>Euteleostomi</taxon>
        <taxon>Archelosauria</taxon>
        <taxon>Archosauria</taxon>
        <taxon>Dinosauria</taxon>
        <taxon>Saurischia</taxon>
        <taxon>Theropoda</taxon>
        <taxon>Coelurosauria</taxon>
        <taxon>Aves</taxon>
        <taxon>Neognathae</taxon>
        <taxon>Neoaves</taxon>
        <taxon>Charadriiformes</taxon>
        <taxon>Scolopacidae</taxon>
        <taxon>Calidris</taxon>
    </lineage>
</organism>
<keyword evidence="11" id="KW-0496">Mitochondrion</keyword>
<evidence type="ECO:0000256" key="6">
    <source>
        <dbReference type="ARBA" id="ARBA00015492"/>
    </source>
</evidence>
<dbReference type="InterPro" id="IPR017945">
    <property type="entry name" value="DHBP_synth_RibB-like_a/b_dom"/>
</dbReference>
<dbReference type="SUPFAM" id="SSF55821">
    <property type="entry name" value="YrdC/RibB"/>
    <property type="match status" value="1"/>
</dbReference>
<comment type="similarity">
    <text evidence="4">Belongs to the SUA5 family.</text>
</comment>
<protein>
    <recommendedName>
        <fullName evidence="6">Threonylcarbamoyl-AMP synthase</fullName>
        <ecNumber evidence="5">2.7.7.87</ecNumber>
    </recommendedName>
</protein>
<evidence type="ECO:0000256" key="9">
    <source>
        <dbReference type="ARBA" id="ARBA00022679"/>
    </source>
</evidence>
<reference evidence="18" key="2">
    <citation type="submission" date="2025-09" db="UniProtKB">
        <authorList>
            <consortium name="Ensembl"/>
        </authorList>
    </citation>
    <scope>IDENTIFICATION</scope>
</reference>
<evidence type="ECO:0000313" key="19">
    <source>
        <dbReference type="Proteomes" id="UP000694419"/>
    </source>
</evidence>
<evidence type="ECO:0000256" key="3">
    <source>
        <dbReference type="ARBA" id="ARBA00004496"/>
    </source>
</evidence>
<dbReference type="AlphaFoldDB" id="A0A8C3JUA7"/>
<name>A0A8C3JUA7_9CHAR</name>
<comment type="function">
    <text evidence="14">Cytoplasmic and mitochondrial threonylcarbamoyl-AMP synthase required for the formation of a threonylcarbamoyl group on adenosine at position 37 (t(6)A37) in tRNAs that read codons beginning with adenine. Catalyzes the conversion of L-threonine, HCO(3)(-)/CO(2) and ATP to give threonylcarbamoyl-AMP (TC-AMP) as the acyladenylate intermediate, with the release of diphosphate. Participates in t(6)A37 formation in cytoplasmic and mitochondrial tRNAs. May regulate the activity of some transporters.</text>
</comment>
<dbReference type="Ensembl" id="ENSCPGT00000014618.1">
    <property type="protein sequence ID" value="ENSCPGP00000013335.1"/>
    <property type="gene ID" value="ENSCPGG00000009402.1"/>
</dbReference>
<evidence type="ECO:0000313" key="18">
    <source>
        <dbReference type="Ensembl" id="ENSCPGP00000013335.1"/>
    </source>
</evidence>
<keyword evidence="9" id="KW-0808">Transferase</keyword>
<evidence type="ECO:0000256" key="4">
    <source>
        <dbReference type="ARBA" id="ARBA00007663"/>
    </source>
</evidence>
<comment type="subcellular location">
    <subcellularLocation>
        <location evidence="2">Cell membrane</location>
        <topology evidence="2">Peripheral membrane protein</topology>
    </subcellularLocation>
    <subcellularLocation>
        <location evidence="3">Cytoplasm</location>
    </subcellularLocation>
    <subcellularLocation>
        <location evidence="1">Mitochondrion</location>
    </subcellularLocation>
</comment>
<evidence type="ECO:0000256" key="11">
    <source>
        <dbReference type="ARBA" id="ARBA00023128"/>
    </source>
</evidence>
<sequence length="349" mass="36017">CTRSETRRRCSGRGQSPGRGSRWPVAGSSVRALPGPPRSLRIGAAGPAGPLGAEPAPQGPASSPPAAAGRGAAAGRSGEPGAGPASRRPAARAAISAVSSSQAAMRARRHRCRASSRGCGAGDPGAPGRPADRRRSAGWREAVSAAAGALQAGGLVALPTDTVYGVACLAQDSGAVRSIYSLKGRNGEKPLAICLGDVERLYRYCQVNVPDQLLRDLLPGPVTLVLKRSEELNKDLNPFTSLVGVRIPNHPFVRELARACSGPLALTSANISCQASTLTVSEFQDLWPQLSLIVDGGPIGDVQSPECRLGSTVVDLSVSGKFTIIRPGCALTSTVEILRQKYGLTPEPS</sequence>
<evidence type="ECO:0000256" key="12">
    <source>
        <dbReference type="ARBA" id="ARBA00023136"/>
    </source>
</evidence>
<dbReference type="PANTHER" id="PTHR17490:SF10">
    <property type="entry name" value="THREONYLCARBAMOYL-AMP SYNTHASE"/>
    <property type="match status" value="1"/>
</dbReference>
<dbReference type="NCBIfam" id="TIGR00057">
    <property type="entry name" value="L-threonylcarbamoyladenylate synthase"/>
    <property type="match status" value="1"/>
</dbReference>
<dbReference type="EC" id="2.7.7.87" evidence="5"/>
<keyword evidence="7" id="KW-1003">Cell membrane</keyword>
<feature type="compositionally biased region" description="Low complexity" evidence="16">
    <location>
        <begin position="43"/>
        <end position="104"/>
    </location>
</feature>
<evidence type="ECO:0000256" key="15">
    <source>
        <dbReference type="ARBA" id="ARBA00063146"/>
    </source>
</evidence>
<feature type="compositionally biased region" description="Low complexity" evidence="16">
    <location>
        <begin position="12"/>
        <end position="22"/>
    </location>
</feature>
<dbReference type="FunFam" id="3.90.870.10:FF:000007">
    <property type="entry name" value="YrdC N6-threonylcarbamoyltransferase domain containing"/>
    <property type="match status" value="1"/>
</dbReference>
<comment type="subunit">
    <text evidence="15">Interacts with RSC1A1.</text>
</comment>
<dbReference type="PANTHER" id="PTHR17490">
    <property type="entry name" value="SUA5"/>
    <property type="match status" value="1"/>
</dbReference>
<dbReference type="GO" id="GO:0003725">
    <property type="term" value="F:double-stranded RNA binding"/>
    <property type="evidence" value="ECO:0007669"/>
    <property type="project" value="InterPro"/>
</dbReference>
<feature type="region of interest" description="Disordered" evidence="16">
    <location>
        <begin position="1"/>
        <end position="138"/>
    </location>
</feature>
<dbReference type="GO" id="GO:0005886">
    <property type="term" value="C:plasma membrane"/>
    <property type="evidence" value="ECO:0007669"/>
    <property type="project" value="UniProtKB-SubCell"/>
</dbReference>
<accession>A0A8C3JUA7</accession>
<dbReference type="Pfam" id="PF01300">
    <property type="entry name" value="Sua5_yciO_yrdC"/>
    <property type="match status" value="1"/>
</dbReference>
<keyword evidence="8" id="KW-0963">Cytoplasm</keyword>
<evidence type="ECO:0000259" key="17">
    <source>
        <dbReference type="PROSITE" id="PS51163"/>
    </source>
</evidence>
<evidence type="ECO:0000256" key="10">
    <source>
        <dbReference type="ARBA" id="ARBA00022946"/>
    </source>
</evidence>
<dbReference type="PROSITE" id="PS51163">
    <property type="entry name" value="YRDC"/>
    <property type="match status" value="1"/>
</dbReference>
<feature type="domain" description="YrdC-like" evidence="17">
    <location>
        <begin position="140"/>
        <end position="330"/>
    </location>
</feature>
<evidence type="ECO:0000256" key="16">
    <source>
        <dbReference type="SAM" id="MobiDB-lite"/>
    </source>
</evidence>
<evidence type="ECO:0000256" key="7">
    <source>
        <dbReference type="ARBA" id="ARBA00022475"/>
    </source>
</evidence>
<evidence type="ECO:0000256" key="14">
    <source>
        <dbReference type="ARBA" id="ARBA00058524"/>
    </source>
</evidence>
<proteinExistence type="inferred from homology"/>
<keyword evidence="12" id="KW-0472">Membrane</keyword>
<evidence type="ECO:0000256" key="8">
    <source>
        <dbReference type="ARBA" id="ARBA00022490"/>
    </source>
</evidence>
<keyword evidence="10" id="KW-0809">Transit peptide</keyword>
<evidence type="ECO:0000256" key="13">
    <source>
        <dbReference type="ARBA" id="ARBA00048366"/>
    </source>
</evidence>
<dbReference type="GO" id="GO:0005739">
    <property type="term" value="C:mitochondrion"/>
    <property type="evidence" value="ECO:0007669"/>
    <property type="project" value="UniProtKB-SubCell"/>
</dbReference>
<comment type="catalytic activity">
    <reaction evidence="13">
        <text>L-threonine + hydrogencarbonate + ATP = L-threonylcarbamoyladenylate + diphosphate + H2O</text>
        <dbReference type="Rhea" id="RHEA:36407"/>
        <dbReference type="ChEBI" id="CHEBI:15377"/>
        <dbReference type="ChEBI" id="CHEBI:17544"/>
        <dbReference type="ChEBI" id="CHEBI:30616"/>
        <dbReference type="ChEBI" id="CHEBI:33019"/>
        <dbReference type="ChEBI" id="CHEBI:57926"/>
        <dbReference type="ChEBI" id="CHEBI:73682"/>
        <dbReference type="EC" id="2.7.7.87"/>
    </reaction>
</comment>
<evidence type="ECO:0000256" key="1">
    <source>
        <dbReference type="ARBA" id="ARBA00004173"/>
    </source>
</evidence>
<evidence type="ECO:0000256" key="5">
    <source>
        <dbReference type="ARBA" id="ARBA00012584"/>
    </source>
</evidence>
<keyword evidence="19" id="KW-1185">Reference proteome</keyword>